<feature type="signal peptide" evidence="3">
    <location>
        <begin position="1"/>
        <end position="25"/>
    </location>
</feature>
<evidence type="ECO:0000256" key="3">
    <source>
        <dbReference type="SAM" id="SignalP"/>
    </source>
</evidence>
<dbReference type="InterPro" id="IPR043159">
    <property type="entry name" value="Lectin_gal-bd_sf"/>
</dbReference>
<evidence type="ECO:0000256" key="2">
    <source>
        <dbReference type="ARBA" id="ARBA00022737"/>
    </source>
</evidence>
<evidence type="ECO:0000313" key="5">
    <source>
        <dbReference type="Ensembl" id="ENSAMXP00000032226.1"/>
    </source>
</evidence>
<accession>A0A3B1IR68</accession>
<keyword evidence="1" id="KW-0430">Lectin</keyword>
<dbReference type="GeneTree" id="ENSGT00940000154285"/>
<feature type="domain" description="SUEL-type lectin" evidence="4">
    <location>
        <begin position="36"/>
        <end position="126"/>
    </location>
</feature>
<dbReference type="InterPro" id="IPR000922">
    <property type="entry name" value="Lectin_gal-bd_dom"/>
</dbReference>
<evidence type="ECO:0000259" key="4">
    <source>
        <dbReference type="PROSITE" id="PS50228"/>
    </source>
</evidence>
<dbReference type="Ensembl" id="ENSAMXT00000037210.1">
    <property type="protein sequence ID" value="ENSAMXP00000032226.1"/>
    <property type="gene ID" value="ENSAMXG00000001291.2"/>
</dbReference>
<feature type="chain" id="PRO_5017391752" evidence="3">
    <location>
        <begin position="26"/>
        <end position="226"/>
    </location>
</feature>
<dbReference type="GO" id="GO:0030246">
    <property type="term" value="F:carbohydrate binding"/>
    <property type="evidence" value="ECO:0007669"/>
    <property type="project" value="UniProtKB-KW"/>
</dbReference>
<dbReference type="Bgee" id="ENSAMXG00000001291">
    <property type="expression patterns" value="Expressed in head kidney and 12 other cell types or tissues"/>
</dbReference>
<reference evidence="6" key="1">
    <citation type="submission" date="2013-03" db="EMBL/GenBank/DDBJ databases">
        <authorList>
            <person name="Jeffery W."/>
            <person name="Warren W."/>
            <person name="Wilson R.K."/>
        </authorList>
    </citation>
    <scope>NUCLEOTIDE SEQUENCE</scope>
    <source>
        <strain evidence="6">female</strain>
    </source>
</reference>
<evidence type="ECO:0000256" key="1">
    <source>
        <dbReference type="ARBA" id="ARBA00022734"/>
    </source>
</evidence>
<sequence length="226" mass="25599">MQTHTASSTTWILLLFLTFYGDAEAASVLAARRYLTCETHSAYLSCDYGYIKIYSANYGRTDRTTCSDGAPAHGVANVHCFSERSLKVMSDRCNGRRSCSVPVVNAVFSDPCIGTWKYLDFAYQCLPYKRSVICEYAEGEISCDSGVIFIHHANYGRRDRTTCPHKLATTSDCYFPQTFSLRSRWANWNTVNTVLLEHCITLKTYIYSHQSTQTIISCTVEMKNRT</sequence>
<proteinExistence type="predicted"/>
<dbReference type="PANTHER" id="PTHR46780">
    <property type="entry name" value="PROTEIN EVA-1"/>
    <property type="match status" value="1"/>
</dbReference>
<reference evidence="5" key="4">
    <citation type="submission" date="2025-09" db="UniProtKB">
        <authorList>
            <consortium name="Ensembl"/>
        </authorList>
    </citation>
    <scope>IDENTIFICATION</scope>
</reference>
<dbReference type="Gene3D" id="2.60.120.740">
    <property type="match status" value="2"/>
</dbReference>
<dbReference type="Pfam" id="PF02140">
    <property type="entry name" value="SUEL_Lectin"/>
    <property type="match status" value="1"/>
</dbReference>
<keyword evidence="6" id="KW-1185">Reference proteome</keyword>
<dbReference type="InParanoid" id="A0A3B1IR68"/>
<keyword evidence="3" id="KW-0732">Signal</keyword>
<protein>
    <submittedName>
        <fullName evidence="5">Si:ch211-66i15.5</fullName>
    </submittedName>
</protein>
<dbReference type="PROSITE" id="PS50228">
    <property type="entry name" value="SUEL_LECTIN"/>
    <property type="match status" value="1"/>
</dbReference>
<name>A0A3B1IR68_ASTMX</name>
<dbReference type="Proteomes" id="UP000018467">
    <property type="component" value="Unassembled WGS sequence"/>
</dbReference>
<dbReference type="STRING" id="7994.ENSAMXP00000032226"/>
<keyword evidence="2" id="KW-0677">Repeat</keyword>
<reference evidence="6" key="2">
    <citation type="journal article" date="2014" name="Nat. Commun.">
        <title>The cavefish genome reveals candidate genes for eye loss.</title>
        <authorList>
            <person name="McGaugh S.E."/>
            <person name="Gross J.B."/>
            <person name="Aken B."/>
            <person name="Blin M."/>
            <person name="Borowsky R."/>
            <person name="Chalopin D."/>
            <person name="Hinaux H."/>
            <person name="Jeffery W.R."/>
            <person name="Keene A."/>
            <person name="Ma L."/>
            <person name="Minx P."/>
            <person name="Murphy D."/>
            <person name="O'Quin K.E."/>
            <person name="Retaux S."/>
            <person name="Rohner N."/>
            <person name="Searle S.M."/>
            <person name="Stahl B.A."/>
            <person name="Tabin C."/>
            <person name="Volff J.N."/>
            <person name="Yoshizawa M."/>
            <person name="Warren W.C."/>
        </authorList>
    </citation>
    <scope>NUCLEOTIDE SEQUENCE [LARGE SCALE GENOMIC DNA]</scope>
    <source>
        <strain evidence="6">female</strain>
    </source>
</reference>
<dbReference type="AlphaFoldDB" id="A0A3B1IR68"/>
<evidence type="ECO:0000313" key="6">
    <source>
        <dbReference type="Proteomes" id="UP000018467"/>
    </source>
</evidence>
<dbReference type="FunFam" id="2.60.120.740:FF:000001">
    <property type="entry name" value="Adhesion G protein-coupled receptor L2"/>
    <property type="match status" value="1"/>
</dbReference>
<organism evidence="5 6">
    <name type="scientific">Astyanax mexicanus</name>
    <name type="common">Blind cave fish</name>
    <name type="synonym">Astyanax fasciatus mexicanus</name>
    <dbReference type="NCBI Taxonomy" id="7994"/>
    <lineage>
        <taxon>Eukaryota</taxon>
        <taxon>Metazoa</taxon>
        <taxon>Chordata</taxon>
        <taxon>Craniata</taxon>
        <taxon>Vertebrata</taxon>
        <taxon>Euteleostomi</taxon>
        <taxon>Actinopterygii</taxon>
        <taxon>Neopterygii</taxon>
        <taxon>Teleostei</taxon>
        <taxon>Ostariophysi</taxon>
        <taxon>Characiformes</taxon>
        <taxon>Characoidei</taxon>
        <taxon>Acestrorhamphidae</taxon>
        <taxon>Acestrorhamphinae</taxon>
        <taxon>Astyanax</taxon>
    </lineage>
</organism>
<reference evidence="5" key="3">
    <citation type="submission" date="2025-08" db="UniProtKB">
        <authorList>
            <consortium name="Ensembl"/>
        </authorList>
    </citation>
    <scope>IDENTIFICATION</scope>
</reference>